<protein>
    <submittedName>
        <fullName evidence="1">Uncharacterized protein</fullName>
    </submittedName>
</protein>
<accession>A0AAJ2TY59</accession>
<sequence length="101" mass="10987">MTTVDVSIVKRDAGKPLGQPQIITVDVEGVDEEELLEDLMSDPDIINISSEVETASGTEAIEEVAKAVRDVAFGVETEMIVGRHRADGQNDEDTDWCVTLK</sequence>
<evidence type="ECO:0000313" key="1">
    <source>
        <dbReference type="EMBL" id="MDZ5766855.1"/>
    </source>
</evidence>
<proteinExistence type="predicted"/>
<comment type="caution">
    <text evidence="1">The sequence shown here is derived from an EMBL/GenBank/DDBJ whole genome shotgun (WGS) entry which is preliminary data.</text>
</comment>
<name>A0AAJ2TY59_STEMA</name>
<reference evidence="1" key="1">
    <citation type="submission" date="2023-12" db="EMBL/GenBank/DDBJ databases">
        <title>'Antibacterial potential of Stenotrophomonas maltophilia cystic fibrosis isolates' (manuscript under preparation).</title>
        <authorList>
            <person name="Crisan C.V."/>
            <person name="Pettis M."/>
            <person name="Goldberg J.B."/>
        </authorList>
    </citation>
    <scope>NUCLEOTIDE SEQUENCE</scope>
    <source>
        <strain evidence="1">CCV129</strain>
    </source>
</reference>
<dbReference type="AlphaFoldDB" id="A0AAJ2TY59"/>
<organism evidence="1 2">
    <name type="scientific">Stenotrophomonas maltophilia</name>
    <name type="common">Pseudomonas maltophilia</name>
    <name type="synonym">Xanthomonas maltophilia</name>
    <dbReference type="NCBI Taxonomy" id="40324"/>
    <lineage>
        <taxon>Bacteria</taxon>
        <taxon>Pseudomonadati</taxon>
        <taxon>Pseudomonadota</taxon>
        <taxon>Gammaproteobacteria</taxon>
        <taxon>Lysobacterales</taxon>
        <taxon>Lysobacteraceae</taxon>
        <taxon>Stenotrophomonas</taxon>
        <taxon>Stenotrophomonas maltophilia group</taxon>
    </lineage>
</organism>
<dbReference type="RefSeq" id="WP_277778192.1">
    <property type="nucleotide sequence ID" value="NZ_JARPOH010000001.1"/>
</dbReference>
<dbReference type="Proteomes" id="UP001288387">
    <property type="component" value="Unassembled WGS sequence"/>
</dbReference>
<gene>
    <name evidence="1" type="ORF">U4I38_20495</name>
</gene>
<dbReference type="EMBL" id="JAXRVB010000041">
    <property type="protein sequence ID" value="MDZ5766855.1"/>
    <property type="molecule type" value="Genomic_DNA"/>
</dbReference>
<evidence type="ECO:0000313" key="2">
    <source>
        <dbReference type="Proteomes" id="UP001288387"/>
    </source>
</evidence>